<proteinExistence type="predicted"/>
<gene>
    <name evidence="2" type="ORF">GMARGA_LOCUS22665</name>
</gene>
<feature type="region of interest" description="Disordered" evidence="1">
    <location>
        <begin position="55"/>
        <end position="129"/>
    </location>
</feature>
<comment type="caution">
    <text evidence="2">The sequence shown here is derived from an EMBL/GenBank/DDBJ whole genome shotgun (WGS) entry which is preliminary data.</text>
</comment>
<reference evidence="2 3" key="1">
    <citation type="submission" date="2021-06" db="EMBL/GenBank/DDBJ databases">
        <authorList>
            <person name="Kallberg Y."/>
            <person name="Tangrot J."/>
            <person name="Rosling A."/>
        </authorList>
    </citation>
    <scope>NUCLEOTIDE SEQUENCE [LARGE SCALE GENOMIC DNA]</scope>
    <source>
        <strain evidence="2 3">120-4 pot B 10/14</strain>
    </source>
</reference>
<evidence type="ECO:0000313" key="2">
    <source>
        <dbReference type="EMBL" id="CAG8798762.1"/>
    </source>
</evidence>
<evidence type="ECO:0000313" key="3">
    <source>
        <dbReference type="Proteomes" id="UP000789901"/>
    </source>
</evidence>
<evidence type="ECO:0000256" key="1">
    <source>
        <dbReference type="SAM" id="MobiDB-lite"/>
    </source>
</evidence>
<dbReference type="Proteomes" id="UP000789901">
    <property type="component" value="Unassembled WGS sequence"/>
</dbReference>
<feature type="compositionally biased region" description="Basic and acidic residues" evidence="1">
    <location>
        <begin position="86"/>
        <end position="117"/>
    </location>
</feature>
<protein>
    <submittedName>
        <fullName evidence="2">17177_t:CDS:1</fullName>
    </submittedName>
</protein>
<feature type="compositionally biased region" description="Basic residues" evidence="1">
    <location>
        <begin position="59"/>
        <end position="68"/>
    </location>
</feature>
<feature type="compositionally biased region" description="Polar residues" evidence="1">
    <location>
        <begin position="71"/>
        <end position="85"/>
    </location>
</feature>
<dbReference type="EMBL" id="CAJVQB010022093">
    <property type="protein sequence ID" value="CAG8798762.1"/>
    <property type="molecule type" value="Genomic_DNA"/>
</dbReference>
<name>A0ABN7VU05_GIGMA</name>
<sequence length="129" mass="14770">RGKVLKAARQRKSKIQPVEGIISLQAIKRKMNLLQDVVEAQADFIDRMKEVNNEGTLKNSKRIKMKHKATQESTKSKQISLTPTIERTESGYKSKHPNREAEPECKSKYPNRDRKDSNTTNGGRYSARD</sequence>
<organism evidence="2 3">
    <name type="scientific">Gigaspora margarita</name>
    <dbReference type="NCBI Taxonomy" id="4874"/>
    <lineage>
        <taxon>Eukaryota</taxon>
        <taxon>Fungi</taxon>
        <taxon>Fungi incertae sedis</taxon>
        <taxon>Mucoromycota</taxon>
        <taxon>Glomeromycotina</taxon>
        <taxon>Glomeromycetes</taxon>
        <taxon>Diversisporales</taxon>
        <taxon>Gigasporaceae</taxon>
        <taxon>Gigaspora</taxon>
    </lineage>
</organism>
<accession>A0ABN7VU05</accession>
<feature type="non-terminal residue" evidence="2">
    <location>
        <position position="1"/>
    </location>
</feature>
<keyword evidence="3" id="KW-1185">Reference proteome</keyword>